<dbReference type="OrthoDB" id="9804716at2"/>
<evidence type="ECO:0000256" key="9">
    <source>
        <dbReference type="ARBA" id="ARBA00023152"/>
    </source>
</evidence>
<feature type="active site" description="Proton donor" evidence="12 13">
    <location>
        <position position="205"/>
    </location>
</feature>
<accession>A0A418PXE0</accession>
<evidence type="ECO:0000256" key="11">
    <source>
        <dbReference type="ARBA" id="ARBA00045763"/>
    </source>
</evidence>
<feature type="binding site" evidence="12">
    <location>
        <position position="342"/>
    </location>
    <ligand>
        <name>(2R)-2-phosphoglycerate</name>
        <dbReference type="ChEBI" id="CHEBI:58289"/>
    </ligand>
</feature>
<dbReference type="PANTHER" id="PTHR11902">
    <property type="entry name" value="ENOLASE"/>
    <property type="match status" value="1"/>
</dbReference>
<evidence type="ECO:0000256" key="5">
    <source>
        <dbReference type="ARBA" id="ARBA00022490"/>
    </source>
</evidence>
<comment type="cofactor">
    <cofactor evidence="12">
        <name>Mg(2+)</name>
        <dbReference type="ChEBI" id="CHEBI:18420"/>
    </cofactor>
    <text evidence="12">Binds a second Mg(2+) ion via substrate during catalysis.</text>
</comment>
<keyword evidence="8 12" id="KW-0460">Magnesium</keyword>
<keyword evidence="7 12" id="KW-0479">Metal-binding</keyword>
<keyword evidence="18" id="KW-0670">Pyruvate</keyword>
<feature type="binding site" evidence="14">
    <location>
        <position position="164"/>
    </location>
    <ligand>
        <name>substrate</name>
    </ligand>
</feature>
<comment type="cofactor">
    <cofactor evidence="15">
        <name>Mg(2+)</name>
        <dbReference type="ChEBI" id="CHEBI:18420"/>
    </cofactor>
    <text evidence="15">Mg(2+) is required for catalysis and for stabilizing the dimer.</text>
</comment>
<feature type="domain" description="Enolase C-terminal TIM barrel" evidence="16">
    <location>
        <begin position="139"/>
        <end position="427"/>
    </location>
</feature>
<feature type="binding site" evidence="12">
    <location>
        <position position="163"/>
    </location>
    <ligand>
        <name>(2R)-2-phosphoglycerate</name>
        <dbReference type="ChEBI" id="CHEBI:58289"/>
    </ligand>
</feature>
<dbReference type="InterPro" id="IPR020811">
    <property type="entry name" value="Enolase_N"/>
</dbReference>
<sequence>MTLIQSIHARQILDSRGNPTVEVDVVTENGAFGRAAVPSGASTGVNEAVELRDGDKSKYLGKGVLKAVANVNEIIAPELVGMDVFEQNTIDQIMIGLDGTPTKSKLGANAILGVSLAVAKAAAMESGQPLYRYIGGVNANTLPVPMLNIINGGSHSDAPIAFQEFMVRPVGAPSFSEAIRMGAEIFHNLKKILHDKGLNTSVGDEGGFAPNFSGGTEEALGCILDAIAKAGYKAGDDVTIALDCASSEFYKDGKYDYSKFEGPTGKIRTSQEQVAYLAELASKYPIDSIEDGCAEEDWAGWAMLTAKIGDKIQLVGDDLFVTNVKFLKRGIEEKSANSILVKVNQIGTLTETLNAINMAHKAGFTAVMSHRSGETEDSTIADLAVATNCGQIKTGSASRSDRMAKYNQLLRIEEQLGESAVFKGRLK</sequence>
<evidence type="ECO:0000256" key="15">
    <source>
        <dbReference type="PIRSR" id="PIRSR001400-3"/>
    </source>
</evidence>
<dbReference type="GO" id="GO:0006096">
    <property type="term" value="P:glycolytic process"/>
    <property type="evidence" value="ECO:0007669"/>
    <property type="project" value="UniProtKB-UniRule"/>
</dbReference>
<dbReference type="FunFam" id="3.20.20.120:FF:000001">
    <property type="entry name" value="Enolase"/>
    <property type="match status" value="1"/>
</dbReference>
<dbReference type="GO" id="GO:0005576">
    <property type="term" value="C:extracellular region"/>
    <property type="evidence" value="ECO:0007669"/>
    <property type="project" value="UniProtKB-SubCell"/>
</dbReference>
<dbReference type="SFLD" id="SFLDG00178">
    <property type="entry name" value="enolase"/>
    <property type="match status" value="1"/>
</dbReference>
<reference evidence="18 19" key="1">
    <citation type="submission" date="2018-09" db="EMBL/GenBank/DDBJ databases">
        <authorList>
            <person name="Wang X."/>
            <person name="Du Z."/>
        </authorList>
    </citation>
    <scope>NUCLEOTIDE SEQUENCE [LARGE SCALE GENOMIC DNA]</scope>
    <source>
        <strain evidence="18 19">N3</strain>
    </source>
</reference>
<dbReference type="Proteomes" id="UP000283522">
    <property type="component" value="Unassembled WGS sequence"/>
</dbReference>
<dbReference type="InterPro" id="IPR036849">
    <property type="entry name" value="Enolase-like_C_sf"/>
</dbReference>
<evidence type="ECO:0000256" key="3">
    <source>
        <dbReference type="ARBA" id="ARBA00012058"/>
    </source>
</evidence>
<evidence type="ECO:0000256" key="14">
    <source>
        <dbReference type="PIRSR" id="PIRSR001400-2"/>
    </source>
</evidence>
<dbReference type="GO" id="GO:0000015">
    <property type="term" value="C:phosphopyruvate hydratase complex"/>
    <property type="evidence" value="ECO:0007669"/>
    <property type="project" value="InterPro"/>
</dbReference>
<evidence type="ECO:0000313" key="19">
    <source>
        <dbReference type="Proteomes" id="UP000283522"/>
    </source>
</evidence>
<dbReference type="GO" id="GO:0009986">
    <property type="term" value="C:cell surface"/>
    <property type="evidence" value="ECO:0007669"/>
    <property type="project" value="UniProtKB-SubCell"/>
</dbReference>
<comment type="similarity">
    <text evidence="2 12">Belongs to the enolase family.</text>
</comment>
<name>A0A418PXE0_9BACT</name>
<dbReference type="SFLD" id="SFLDS00001">
    <property type="entry name" value="Enolase"/>
    <property type="match status" value="1"/>
</dbReference>
<evidence type="ECO:0000256" key="2">
    <source>
        <dbReference type="ARBA" id="ARBA00009604"/>
    </source>
</evidence>
<feature type="binding site" evidence="12 15">
    <location>
        <position position="290"/>
    </location>
    <ligand>
        <name>Mg(2+)</name>
        <dbReference type="ChEBI" id="CHEBI:18420"/>
    </ligand>
</feature>
<dbReference type="SUPFAM" id="SSF51604">
    <property type="entry name" value="Enolase C-terminal domain-like"/>
    <property type="match status" value="1"/>
</dbReference>
<dbReference type="GO" id="GO:0000287">
    <property type="term" value="F:magnesium ion binding"/>
    <property type="evidence" value="ECO:0007669"/>
    <property type="project" value="UniProtKB-UniRule"/>
</dbReference>
<dbReference type="NCBIfam" id="TIGR01060">
    <property type="entry name" value="eno"/>
    <property type="match status" value="1"/>
</dbReference>
<dbReference type="PIRSF" id="PIRSF001400">
    <property type="entry name" value="Enolase"/>
    <property type="match status" value="1"/>
</dbReference>
<keyword evidence="10 12" id="KW-0456">Lyase</keyword>
<dbReference type="Pfam" id="PF00113">
    <property type="entry name" value="Enolase_C"/>
    <property type="match status" value="1"/>
</dbReference>
<evidence type="ECO:0000313" key="18">
    <source>
        <dbReference type="EMBL" id="RIW18837.1"/>
    </source>
</evidence>
<dbReference type="Gene3D" id="3.30.390.10">
    <property type="entry name" value="Enolase-like, N-terminal domain"/>
    <property type="match status" value="1"/>
</dbReference>
<comment type="pathway">
    <text evidence="1 12">Carbohydrate degradation; glycolysis; pyruvate from D-glyceraldehyde 3-phosphate: step 4/5.</text>
</comment>
<gene>
    <name evidence="12" type="primary">eno</name>
    <name evidence="18" type="ORF">D0X99_03920</name>
</gene>
<comment type="subcellular location">
    <subcellularLocation>
        <location evidence="12">Cytoplasm</location>
    </subcellularLocation>
    <subcellularLocation>
        <location evidence="12">Secreted</location>
    </subcellularLocation>
    <subcellularLocation>
        <location evidence="12">Cell surface</location>
    </subcellularLocation>
    <text evidence="12">Fractions of enolase are present in both the cytoplasm and on the cell surface.</text>
</comment>
<evidence type="ECO:0000256" key="8">
    <source>
        <dbReference type="ARBA" id="ARBA00022842"/>
    </source>
</evidence>
<dbReference type="UniPathway" id="UPA00109">
    <property type="reaction ID" value="UER00187"/>
</dbReference>
<dbReference type="EMBL" id="QXML01000001">
    <property type="protein sequence ID" value="RIW18837.1"/>
    <property type="molecule type" value="Genomic_DNA"/>
</dbReference>
<feature type="active site" description="Proton acceptor" evidence="12 13">
    <location>
        <position position="342"/>
    </location>
</feature>
<evidence type="ECO:0000256" key="10">
    <source>
        <dbReference type="ARBA" id="ARBA00023239"/>
    </source>
</evidence>
<feature type="binding site" evidence="14">
    <location>
        <position position="290"/>
    </location>
    <ligand>
        <name>substrate</name>
    </ligand>
</feature>
<feature type="binding site" evidence="14">
    <location>
        <position position="155"/>
    </location>
    <ligand>
        <name>substrate</name>
    </ligand>
</feature>
<evidence type="ECO:0000256" key="13">
    <source>
        <dbReference type="PIRSR" id="PIRSR001400-1"/>
    </source>
</evidence>
<dbReference type="InterPro" id="IPR000941">
    <property type="entry name" value="Enolase"/>
</dbReference>
<dbReference type="PROSITE" id="PS00164">
    <property type="entry name" value="ENOLASE"/>
    <property type="match status" value="1"/>
</dbReference>
<comment type="caution">
    <text evidence="18">The sequence shown here is derived from an EMBL/GenBank/DDBJ whole genome shotgun (WGS) entry which is preliminary data.</text>
</comment>
<feature type="binding site" evidence="12">
    <location>
        <position position="371"/>
    </location>
    <ligand>
        <name>(2R)-2-phosphoglycerate</name>
        <dbReference type="ChEBI" id="CHEBI:58289"/>
    </ligand>
</feature>
<evidence type="ECO:0000256" key="7">
    <source>
        <dbReference type="ARBA" id="ARBA00022723"/>
    </source>
</evidence>
<dbReference type="Gene3D" id="3.20.20.120">
    <property type="entry name" value="Enolase-like C-terminal domain"/>
    <property type="match status" value="1"/>
</dbReference>
<feature type="binding site" evidence="12 15">
    <location>
        <position position="243"/>
    </location>
    <ligand>
        <name>Mg(2+)</name>
        <dbReference type="ChEBI" id="CHEBI:18420"/>
    </ligand>
</feature>
<feature type="binding site" evidence="12">
    <location>
        <position position="372"/>
    </location>
    <ligand>
        <name>(2R)-2-phosphoglycerate</name>
        <dbReference type="ChEBI" id="CHEBI:58289"/>
    </ligand>
</feature>
<feature type="domain" description="Enolase N-terminal" evidence="17">
    <location>
        <begin position="4"/>
        <end position="134"/>
    </location>
</feature>
<evidence type="ECO:0000256" key="6">
    <source>
        <dbReference type="ARBA" id="ARBA00022525"/>
    </source>
</evidence>
<dbReference type="SFLD" id="SFLDF00002">
    <property type="entry name" value="enolase"/>
    <property type="match status" value="1"/>
</dbReference>
<feature type="binding site" evidence="14">
    <location>
        <position position="393"/>
    </location>
    <ligand>
        <name>substrate</name>
    </ligand>
</feature>
<dbReference type="HAMAP" id="MF_00318">
    <property type="entry name" value="Enolase"/>
    <property type="match status" value="1"/>
</dbReference>
<evidence type="ECO:0000256" key="12">
    <source>
        <dbReference type="HAMAP-Rule" id="MF_00318"/>
    </source>
</evidence>
<dbReference type="Pfam" id="PF03952">
    <property type="entry name" value="Enolase_N"/>
    <property type="match status" value="1"/>
</dbReference>
<keyword evidence="6 12" id="KW-0964">Secreted</keyword>
<dbReference type="GO" id="GO:0004634">
    <property type="term" value="F:phosphopyruvate hydratase activity"/>
    <property type="evidence" value="ECO:0007669"/>
    <property type="project" value="UniProtKB-UniRule"/>
</dbReference>
<dbReference type="InterPro" id="IPR029017">
    <property type="entry name" value="Enolase-like_N"/>
</dbReference>
<proteinExistence type="inferred from homology"/>
<dbReference type="InterPro" id="IPR020810">
    <property type="entry name" value="Enolase_C"/>
</dbReference>
<evidence type="ECO:0000256" key="1">
    <source>
        <dbReference type="ARBA" id="ARBA00005031"/>
    </source>
</evidence>
<dbReference type="AlphaFoldDB" id="A0A418PXE0"/>
<evidence type="ECO:0000256" key="4">
    <source>
        <dbReference type="ARBA" id="ARBA00017068"/>
    </source>
</evidence>
<comment type="function">
    <text evidence="11 12">Catalyzes the reversible conversion of 2-phosphoglycerate (2-PG) into phosphoenolpyruvate (PEP). It is essential for the degradation of carbohydrates via glycolysis.</text>
</comment>
<dbReference type="SMART" id="SM01193">
    <property type="entry name" value="Enolase_N"/>
    <property type="match status" value="1"/>
</dbReference>
<dbReference type="RefSeq" id="WP_119476313.1">
    <property type="nucleotide sequence ID" value="NZ_QXML01000001.1"/>
</dbReference>
<dbReference type="EC" id="4.2.1.11" evidence="3 12"/>
<keyword evidence="5 12" id="KW-0963">Cytoplasm</keyword>
<feature type="binding site" evidence="12 15">
    <location>
        <position position="317"/>
    </location>
    <ligand>
        <name>Mg(2+)</name>
        <dbReference type="ChEBI" id="CHEBI:18420"/>
    </ligand>
</feature>
<feature type="binding site" evidence="14">
    <location>
        <position position="317"/>
    </location>
    <ligand>
        <name>substrate</name>
    </ligand>
</feature>
<keyword evidence="9 12" id="KW-0324">Glycolysis</keyword>
<comment type="catalytic activity">
    <reaction evidence="12">
        <text>(2R)-2-phosphoglycerate = phosphoenolpyruvate + H2O</text>
        <dbReference type="Rhea" id="RHEA:10164"/>
        <dbReference type="ChEBI" id="CHEBI:15377"/>
        <dbReference type="ChEBI" id="CHEBI:58289"/>
        <dbReference type="ChEBI" id="CHEBI:58702"/>
        <dbReference type="EC" id="4.2.1.11"/>
    </reaction>
</comment>
<protein>
    <recommendedName>
        <fullName evidence="4 12">Enolase</fullName>
        <ecNumber evidence="3 12">4.2.1.11</ecNumber>
    </recommendedName>
    <alternativeName>
        <fullName evidence="12">2-phospho-D-glycerate hydro-lyase</fullName>
    </alternativeName>
    <alternativeName>
        <fullName evidence="12">2-phosphoglycerate dehydratase</fullName>
    </alternativeName>
</protein>
<feature type="binding site" evidence="14">
    <location>
        <begin position="369"/>
        <end position="372"/>
    </location>
    <ligand>
        <name>substrate</name>
    </ligand>
</feature>
<dbReference type="CDD" id="cd03313">
    <property type="entry name" value="enolase"/>
    <property type="match status" value="1"/>
</dbReference>
<dbReference type="FunFam" id="3.30.390.10:FF:000001">
    <property type="entry name" value="Enolase"/>
    <property type="match status" value="1"/>
</dbReference>
<dbReference type="PRINTS" id="PR00148">
    <property type="entry name" value="ENOLASE"/>
</dbReference>
<organism evidence="18 19">
    <name type="scientific">Algoriphagus lacus</name>
    <dbReference type="NCBI Taxonomy" id="2056311"/>
    <lineage>
        <taxon>Bacteria</taxon>
        <taxon>Pseudomonadati</taxon>
        <taxon>Bacteroidota</taxon>
        <taxon>Cytophagia</taxon>
        <taxon>Cytophagales</taxon>
        <taxon>Cyclobacteriaceae</taxon>
        <taxon>Algoriphagus</taxon>
    </lineage>
</organism>
<evidence type="ECO:0000259" key="16">
    <source>
        <dbReference type="SMART" id="SM01192"/>
    </source>
</evidence>
<feature type="binding site" evidence="12">
    <location>
        <position position="393"/>
    </location>
    <ligand>
        <name>(2R)-2-phosphoglycerate</name>
        <dbReference type="ChEBI" id="CHEBI:58289"/>
    </ligand>
</feature>
<dbReference type="InterPro" id="IPR020809">
    <property type="entry name" value="Enolase_CS"/>
</dbReference>
<keyword evidence="19" id="KW-1185">Reference proteome</keyword>
<dbReference type="SUPFAM" id="SSF54826">
    <property type="entry name" value="Enolase N-terminal domain-like"/>
    <property type="match status" value="1"/>
</dbReference>
<dbReference type="PANTHER" id="PTHR11902:SF1">
    <property type="entry name" value="ENOLASE"/>
    <property type="match status" value="1"/>
</dbReference>
<dbReference type="SMART" id="SM01192">
    <property type="entry name" value="Enolase_C"/>
    <property type="match status" value="1"/>
</dbReference>
<evidence type="ECO:0000259" key="17">
    <source>
        <dbReference type="SMART" id="SM01193"/>
    </source>
</evidence>